<evidence type="ECO:0000256" key="1">
    <source>
        <dbReference type="SAM" id="Phobius"/>
    </source>
</evidence>
<keyword evidence="4" id="KW-0012">Acyltransferase</keyword>
<dbReference type="OrthoDB" id="9814807at2"/>
<reference evidence="4" key="1">
    <citation type="submission" date="2011-02" db="EMBL/GenBank/DDBJ databases">
        <title>Complete sequence of Acidovorax avenae subsp. avenae ATCC 19860.</title>
        <authorList>
            <consortium name="US DOE Joint Genome Institute"/>
            <person name="Lucas S."/>
            <person name="Copeland A."/>
            <person name="Lapidus A."/>
            <person name="Cheng J.-F."/>
            <person name="Goodwin L."/>
            <person name="Pitluck S."/>
            <person name="Chertkov O."/>
            <person name="Held B."/>
            <person name="Detter J.C."/>
            <person name="Han C."/>
            <person name="Tapia R."/>
            <person name="Land M."/>
            <person name="Hauser L."/>
            <person name="Kyrpides N."/>
            <person name="Ivanova N."/>
            <person name="Ovchinnikova G."/>
            <person name="Pagani I."/>
            <person name="Gordon S."/>
            <person name="Woyke T."/>
        </authorList>
    </citation>
    <scope>NUCLEOTIDE SEQUENCE</scope>
    <source>
        <strain evidence="4">ATCC 19860</strain>
    </source>
</reference>
<gene>
    <name evidence="4" type="ordered locus">Acav_2751</name>
</gene>
<feature type="transmembrane region" description="Helical" evidence="1">
    <location>
        <begin position="221"/>
        <end position="239"/>
    </location>
</feature>
<dbReference type="GO" id="GO:0016020">
    <property type="term" value="C:membrane"/>
    <property type="evidence" value="ECO:0007669"/>
    <property type="project" value="TreeGrafter"/>
</dbReference>
<dbReference type="GO" id="GO:0016747">
    <property type="term" value="F:acyltransferase activity, transferring groups other than amino-acyl groups"/>
    <property type="evidence" value="ECO:0007669"/>
    <property type="project" value="InterPro"/>
</dbReference>
<evidence type="ECO:0000259" key="3">
    <source>
        <dbReference type="Pfam" id="PF19040"/>
    </source>
</evidence>
<dbReference type="AlphaFoldDB" id="F0Q376"/>
<feature type="domain" description="Acyltransferase 3" evidence="2">
    <location>
        <begin position="5"/>
        <end position="328"/>
    </location>
</feature>
<feature type="transmembrane region" description="Helical" evidence="1">
    <location>
        <begin position="161"/>
        <end position="181"/>
    </location>
</feature>
<feature type="transmembrane region" description="Helical" evidence="1">
    <location>
        <begin position="280"/>
        <end position="299"/>
    </location>
</feature>
<dbReference type="KEGG" id="aaa:Acav_2751"/>
<organism evidence="4 5">
    <name type="scientific">Paracidovorax avenae (strain ATCC 19860 / DSM 7227 / CCUG 15838 / JCM 20985 / LMG 2117 / NCPPB 1011)</name>
    <name type="common">Acidovorax avenae</name>
    <dbReference type="NCBI Taxonomy" id="643561"/>
    <lineage>
        <taxon>Bacteria</taxon>
        <taxon>Pseudomonadati</taxon>
        <taxon>Pseudomonadota</taxon>
        <taxon>Betaproteobacteria</taxon>
        <taxon>Burkholderiales</taxon>
        <taxon>Comamonadaceae</taxon>
        <taxon>Paracidovorax</taxon>
    </lineage>
</organism>
<evidence type="ECO:0000313" key="5">
    <source>
        <dbReference type="Proteomes" id="UP000002482"/>
    </source>
</evidence>
<dbReference type="InterPro" id="IPR043968">
    <property type="entry name" value="SGNH"/>
</dbReference>
<feature type="transmembrane region" description="Helical" evidence="1">
    <location>
        <begin position="103"/>
        <end position="124"/>
    </location>
</feature>
<dbReference type="Pfam" id="PF01757">
    <property type="entry name" value="Acyl_transf_3"/>
    <property type="match status" value="1"/>
</dbReference>
<dbReference type="Pfam" id="PF19040">
    <property type="entry name" value="SGNH"/>
    <property type="match status" value="1"/>
</dbReference>
<evidence type="ECO:0000259" key="2">
    <source>
        <dbReference type="Pfam" id="PF01757"/>
    </source>
</evidence>
<feature type="transmembrane region" description="Helical" evidence="1">
    <location>
        <begin position="72"/>
        <end position="91"/>
    </location>
</feature>
<feature type="transmembrane region" description="Helical" evidence="1">
    <location>
        <begin position="34"/>
        <end position="51"/>
    </location>
</feature>
<dbReference type="PANTHER" id="PTHR23028">
    <property type="entry name" value="ACETYLTRANSFERASE"/>
    <property type="match status" value="1"/>
</dbReference>
<dbReference type="RefSeq" id="WP_013595157.1">
    <property type="nucleotide sequence ID" value="NC_015138.1"/>
</dbReference>
<name>F0Q376_PARA1</name>
<keyword evidence="1" id="KW-0812">Transmembrane</keyword>
<feature type="transmembrane region" description="Helical" evidence="1">
    <location>
        <begin position="251"/>
        <end position="268"/>
    </location>
</feature>
<feature type="transmembrane region" description="Helical" evidence="1">
    <location>
        <begin position="349"/>
        <end position="369"/>
    </location>
</feature>
<feature type="transmembrane region" description="Helical" evidence="1">
    <location>
        <begin position="187"/>
        <end position="209"/>
    </location>
</feature>
<dbReference type="EMBL" id="CP002521">
    <property type="protein sequence ID" value="ADX46660.1"/>
    <property type="molecule type" value="Genomic_DNA"/>
</dbReference>
<dbReference type="InterPro" id="IPR002656">
    <property type="entry name" value="Acyl_transf_3_dom"/>
</dbReference>
<keyword evidence="1" id="KW-0472">Membrane</keyword>
<keyword evidence="4" id="KW-0808">Transferase</keyword>
<feature type="domain" description="SGNH" evidence="3">
    <location>
        <begin position="396"/>
        <end position="663"/>
    </location>
</feature>
<feature type="transmembrane region" description="Helical" evidence="1">
    <location>
        <begin position="311"/>
        <end position="328"/>
    </location>
</feature>
<keyword evidence="1" id="KW-1133">Transmembrane helix</keyword>
<dbReference type="GO" id="GO:0009103">
    <property type="term" value="P:lipopolysaccharide biosynthetic process"/>
    <property type="evidence" value="ECO:0007669"/>
    <property type="project" value="TreeGrafter"/>
</dbReference>
<dbReference type="HOGENOM" id="CLU_005679_10_4_4"/>
<proteinExistence type="predicted"/>
<keyword evidence="5" id="KW-1185">Reference proteome</keyword>
<dbReference type="PANTHER" id="PTHR23028:SF53">
    <property type="entry name" value="ACYL_TRANSF_3 DOMAIN-CONTAINING PROTEIN"/>
    <property type="match status" value="1"/>
</dbReference>
<protein>
    <submittedName>
        <fullName evidence="4">Acyltransferase 3</fullName>
    </submittedName>
</protein>
<evidence type="ECO:0000313" key="4">
    <source>
        <dbReference type="EMBL" id="ADX46660.1"/>
    </source>
</evidence>
<sequence length="669" mass="74744">MEYRKEIDGLRALAVLPVILFHAGFTAFSGGFVGVDIFFVISGYLITTIIVEEMDKGTFSLSSFYERRIRRILPALFFMMLCTLPFAWFWMLPRELKIFSESLVAVPLFVSNILFYPTSGYFGAASKLNPLLHTWSLAVEEQFYILFPAFLMLTWKLGKKWIISLLLLAVVASTLLAQWGAVTHPSFTFYLLPTRGFEILIGALISLHAKHKNASAPAGHAMSECASLSGLALVLYSIFSSHENTPSPSLYSLLPTTGAALILAFSSQRNLVGRLLGGRFFVGIGLVSYSAYLWHQPLFAFARLRSMSEPGIYTLGMLTLLSILLGFISWKYIETPFRAQRPGSRRKTFIHAAIGSSFFIIMGVCGYIADGFPQRLPASSSPFLSAINDRNPRQSECHFGAATFPRPQDSCILGDARNLQGALLGDSHADAISFELEKELKLKNIGFLSLTYSGCPPIRGIYRADTSLANRCFEYNQQTYKFLLENKNIHYVILSARWTQYLERKKYDNGEGGIEDGEHGFVDVVVNGKKKSSDEPERKSLIKQHYRASIEELLQSGKKVIIIYPIPEVGWDVPVTQLKKSLFNGREAAPLTTSHASFAARNESAIATLDSIPDRKNLIRVRPDKIFCDTLIPGRCVTQIGNEVLYYDDDHLSNKGAQLVIDEAMKFIK</sequence>
<dbReference type="InterPro" id="IPR050879">
    <property type="entry name" value="Acyltransferase_3"/>
</dbReference>
<feature type="transmembrane region" description="Helical" evidence="1">
    <location>
        <begin position="12"/>
        <end position="28"/>
    </location>
</feature>
<dbReference type="Proteomes" id="UP000002482">
    <property type="component" value="Chromosome"/>
</dbReference>
<accession>F0Q376</accession>
<dbReference type="GeneID" id="34239278"/>